<reference evidence="1" key="2">
    <citation type="journal article" date="2015" name="Data Brief">
        <title>Shoot transcriptome of the giant reed, Arundo donax.</title>
        <authorList>
            <person name="Barrero R.A."/>
            <person name="Guerrero F.D."/>
            <person name="Moolhuijzen P."/>
            <person name="Goolsby J.A."/>
            <person name="Tidwell J."/>
            <person name="Bellgard S.E."/>
            <person name="Bellgard M.I."/>
        </authorList>
    </citation>
    <scope>NUCLEOTIDE SEQUENCE</scope>
    <source>
        <tissue evidence="1">Shoot tissue taken approximately 20 cm above the soil surface</tissue>
    </source>
</reference>
<reference evidence="1" key="1">
    <citation type="submission" date="2014-09" db="EMBL/GenBank/DDBJ databases">
        <authorList>
            <person name="Magalhaes I.L.F."/>
            <person name="Oliveira U."/>
            <person name="Santos F.R."/>
            <person name="Vidigal T.H.D.A."/>
            <person name="Brescovit A.D."/>
            <person name="Santos A.J."/>
        </authorList>
    </citation>
    <scope>NUCLEOTIDE SEQUENCE</scope>
    <source>
        <tissue evidence="1">Shoot tissue taken approximately 20 cm above the soil surface</tissue>
    </source>
</reference>
<name>A0A0A8YL01_ARUDO</name>
<dbReference type="AlphaFoldDB" id="A0A0A8YL01"/>
<organism evidence="1">
    <name type="scientific">Arundo donax</name>
    <name type="common">Giant reed</name>
    <name type="synonym">Donax arundinaceus</name>
    <dbReference type="NCBI Taxonomy" id="35708"/>
    <lineage>
        <taxon>Eukaryota</taxon>
        <taxon>Viridiplantae</taxon>
        <taxon>Streptophyta</taxon>
        <taxon>Embryophyta</taxon>
        <taxon>Tracheophyta</taxon>
        <taxon>Spermatophyta</taxon>
        <taxon>Magnoliopsida</taxon>
        <taxon>Liliopsida</taxon>
        <taxon>Poales</taxon>
        <taxon>Poaceae</taxon>
        <taxon>PACMAD clade</taxon>
        <taxon>Arundinoideae</taxon>
        <taxon>Arundineae</taxon>
        <taxon>Arundo</taxon>
    </lineage>
</organism>
<proteinExistence type="predicted"/>
<accession>A0A0A8YL01</accession>
<evidence type="ECO:0000313" key="1">
    <source>
        <dbReference type="EMBL" id="JAD27156.1"/>
    </source>
</evidence>
<dbReference type="EMBL" id="GBRH01270739">
    <property type="protein sequence ID" value="JAD27156.1"/>
    <property type="molecule type" value="Transcribed_RNA"/>
</dbReference>
<sequence length="81" mass="9630">MCNNIKLQTSIMATYSSVAQIHFCWEAGPCMSRRMLSTKKKEMCITSSQTQPHRSLWKIDQFRKVFKHGLAWYKRGDNRFR</sequence>
<protein>
    <submittedName>
        <fullName evidence="1">Uncharacterized protein</fullName>
    </submittedName>
</protein>